<dbReference type="SUPFAM" id="SSF53254">
    <property type="entry name" value="Phosphoglycerate mutase-like"/>
    <property type="match status" value="1"/>
</dbReference>
<protein>
    <submittedName>
        <fullName evidence="2">Unannotated protein</fullName>
    </submittedName>
</protein>
<dbReference type="InterPro" id="IPR029033">
    <property type="entry name" value="His_PPase_superfam"/>
</dbReference>
<dbReference type="GO" id="GO:0005829">
    <property type="term" value="C:cytosol"/>
    <property type="evidence" value="ECO:0007669"/>
    <property type="project" value="TreeGrafter"/>
</dbReference>
<dbReference type="InterPro" id="IPR013078">
    <property type="entry name" value="His_Pase_superF_clade-1"/>
</dbReference>
<evidence type="ECO:0000256" key="1">
    <source>
        <dbReference type="ARBA" id="ARBA00022801"/>
    </source>
</evidence>
<dbReference type="Gene3D" id="3.40.50.1240">
    <property type="entry name" value="Phosphoglycerate mutase-like"/>
    <property type="match status" value="1"/>
</dbReference>
<accession>A0A6J6D5K1</accession>
<dbReference type="GO" id="GO:0045820">
    <property type="term" value="P:negative regulation of glycolytic process"/>
    <property type="evidence" value="ECO:0007669"/>
    <property type="project" value="TreeGrafter"/>
</dbReference>
<dbReference type="PANTHER" id="PTHR46517">
    <property type="entry name" value="FRUCTOSE-2,6-BISPHOSPHATASE TIGAR"/>
    <property type="match status" value="1"/>
</dbReference>
<dbReference type="GO" id="GO:0004331">
    <property type="term" value="F:fructose-2,6-bisphosphate 2-phosphatase activity"/>
    <property type="evidence" value="ECO:0007669"/>
    <property type="project" value="TreeGrafter"/>
</dbReference>
<sequence length="231" mass="25504">MGTVILIRHARSTANASNILAGQSPGVRLDPTGMEQSKSLADLLGELPINRVFVSPLERCIDTISPWLIKYGNSVEVHSEPRIIEPDYGTWSGRSLEELALEKLWSDVQHNPAEVTFPSGEKFADVWNRVADFYAQIRELANDGGNYIVVSHGDIIKFLIANVLNIRFEHFQALVVEPASISIAQFSEKRARLVQFNRSAQEIDALVRSLSPATLGGESGQKFRSSTQGSN</sequence>
<keyword evidence="1" id="KW-0378">Hydrolase</keyword>
<dbReference type="EMBL" id="CAEZSV010000151">
    <property type="protein sequence ID" value="CAB4556968.1"/>
    <property type="molecule type" value="Genomic_DNA"/>
</dbReference>
<dbReference type="InterPro" id="IPR051695">
    <property type="entry name" value="Phosphoglycerate_Mutase"/>
</dbReference>
<dbReference type="SMART" id="SM00855">
    <property type="entry name" value="PGAM"/>
    <property type="match status" value="1"/>
</dbReference>
<dbReference type="AlphaFoldDB" id="A0A6J6D5K1"/>
<proteinExistence type="predicted"/>
<evidence type="ECO:0000313" key="2">
    <source>
        <dbReference type="EMBL" id="CAB4556968.1"/>
    </source>
</evidence>
<dbReference type="PANTHER" id="PTHR46517:SF1">
    <property type="entry name" value="FRUCTOSE-2,6-BISPHOSPHATASE TIGAR"/>
    <property type="match status" value="1"/>
</dbReference>
<dbReference type="GO" id="GO:0043456">
    <property type="term" value="P:regulation of pentose-phosphate shunt"/>
    <property type="evidence" value="ECO:0007669"/>
    <property type="project" value="TreeGrafter"/>
</dbReference>
<dbReference type="CDD" id="cd07067">
    <property type="entry name" value="HP_PGM_like"/>
    <property type="match status" value="1"/>
</dbReference>
<name>A0A6J6D5K1_9ZZZZ</name>
<dbReference type="Pfam" id="PF00300">
    <property type="entry name" value="His_Phos_1"/>
    <property type="match status" value="1"/>
</dbReference>
<reference evidence="2" key="1">
    <citation type="submission" date="2020-05" db="EMBL/GenBank/DDBJ databases">
        <authorList>
            <person name="Chiriac C."/>
            <person name="Salcher M."/>
            <person name="Ghai R."/>
            <person name="Kavagutti S V."/>
        </authorList>
    </citation>
    <scope>NUCLEOTIDE SEQUENCE</scope>
</reference>
<gene>
    <name evidence="2" type="ORF">UFOPK1506_00818</name>
</gene>
<organism evidence="2">
    <name type="scientific">freshwater metagenome</name>
    <dbReference type="NCBI Taxonomy" id="449393"/>
    <lineage>
        <taxon>unclassified sequences</taxon>
        <taxon>metagenomes</taxon>
        <taxon>ecological metagenomes</taxon>
    </lineage>
</organism>